<evidence type="ECO:0000256" key="1">
    <source>
        <dbReference type="ARBA" id="ARBA00023002"/>
    </source>
</evidence>
<dbReference type="AlphaFoldDB" id="A0A956N9N8"/>
<dbReference type="EMBL" id="JAGQHS010000002">
    <property type="protein sequence ID" value="MCA9754321.1"/>
    <property type="molecule type" value="Genomic_DNA"/>
</dbReference>
<dbReference type="InterPro" id="IPR029061">
    <property type="entry name" value="THDP-binding"/>
</dbReference>
<evidence type="ECO:0000259" key="3">
    <source>
        <dbReference type="Pfam" id="PF12367"/>
    </source>
</evidence>
<reference evidence="4" key="2">
    <citation type="journal article" date="2021" name="Microbiome">
        <title>Successional dynamics and alternative stable states in a saline activated sludge microbial community over 9 years.</title>
        <authorList>
            <person name="Wang Y."/>
            <person name="Ye J."/>
            <person name="Ju F."/>
            <person name="Liu L."/>
            <person name="Boyd J.A."/>
            <person name="Deng Y."/>
            <person name="Parks D.H."/>
            <person name="Jiang X."/>
            <person name="Yin X."/>
            <person name="Woodcroft B.J."/>
            <person name="Tyson G.W."/>
            <person name="Hugenholtz P."/>
            <person name="Polz M.F."/>
            <person name="Zhang T."/>
        </authorList>
    </citation>
    <scope>NUCLEOTIDE SEQUENCE</scope>
    <source>
        <strain evidence="4">HKST-UBA02</strain>
    </source>
</reference>
<accession>A0A956N9N8</accession>
<dbReference type="Pfam" id="PF12367">
    <property type="entry name" value="PFO_beta_C"/>
    <property type="match status" value="1"/>
</dbReference>
<dbReference type="Proteomes" id="UP000739538">
    <property type="component" value="Unassembled WGS sequence"/>
</dbReference>
<keyword evidence="1" id="KW-0560">Oxidoreductase</keyword>
<organism evidence="4 5">
    <name type="scientific">Eiseniibacteriota bacterium</name>
    <dbReference type="NCBI Taxonomy" id="2212470"/>
    <lineage>
        <taxon>Bacteria</taxon>
        <taxon>Candidatus Eiseniibacteriota</taxon>
    </lineage>
</organism>
<gene>
    <name evidence="4" type="ORF">KDA27_00855</name>
</gene>
<dbReference type="Pfam" id="PF02775">
    <property type="entry name" value="TPP_enzyme_C"/>
    <property type="match status" value="1"/>
</dbReference>
<name>A0A956N9N8_UNCEI</name>
<feature type="domain" description="Pyruvate ferredoxin oxidoreductase beta subunit C-terminal" evidence="3">
    <location>
        <begin position="254"/>
        <end position="291"/>
    </location>
</feature>
<protein>
    <submittedName>
        <fullName evidence="4">2-oxoglutarate oxidoreductase</fullName>
    </submittedName>
</protein>
<dbReference type="GO" id="GO:0045333">
    <property type="term" value="P:cellular respiration"/>
    <property type="evidence" value="ECO:0007669"/>
    <property type="project" value="UniProtKB-ARBA"/>
</dbReference>
<dbReference type="InterPro" id="IPR011766">
    <property type="entry name" value="TPP_enzyme_TPP-bd"/>
</dbReference>
<evidence type="ECO:0000259" key="2">
    <source>
        <dbReference type="Pfam" id="PF02775"/>
    </source>
</evidence>
<dbReference type="InterPro" id="IPR032686">
    <property type="entry name" value="PFO_beta_C"/>
</dbReference>
<evidence type="ECO:0000313" key="4">
    <source>
        <dbReference type="EMBL" id="MCA9754321.1"/>
    </source>
</evidence>
<sequence>MFGLKTDWELDPPPRYFTLEDYEGGVARWCPGCGDFGVLTAVQRICREQQLPPEKVVAVSGIGCSSRFPHYMKTYGFHGLHGRPLPVACGIKSRRPDLDIWVATGDGDCCSIGAGHWIHAIRYNMDMTVMLFDNAVYGLTKNQTSPTSPVGFKSNTHPRGAWLPPLDPLQAMLGFTNVSFVGQAVDWNPILLHAILRQAHAHKGLGFVRILQRCPTYSGHVFQDLQKSPDQLLLLTHDDGLPMTPELDRLFPNKEQHDPSDLGKARIAAANHERIPVGVLFRDPSRPIYDDFTNYGLGTSVEDKLDSINAELDRFAI</sequence>
<comment type="caution">
    <text evidence="4">The sequence shown here is derived from an EMBL/GenBank/DDBJ whole genome shotgun (WGS) entry which is preliminary data.</text>
</comment>
<proteinExistence type="predicted"/>
<dbReference type="Gene3D" id="3.40.50.970">
    <property type="match status" value="1"/>
</dbReference>
<reference evidence="4" key="1">
    <citation type="submission" date="2020-04" db="EMBL/GenBank/DDBJ databases">
        <authorList>
            <person name="Zhang T."/>
        </authorList>
    </citation>
    <scope>NUCLEOTIDE SEQUENCE</scope>
    <source>
        <strain evidence="4">HKST-UBA02</strain>
    </source>
</reference>
<dbReference type="CDD" id="cd03375">
    <property type="entry name" value="TPP_OGFOR"/>
    <property type="match status" value="1"/>
</dbReference>
<dbReference type="PANTHER" id="PTHR48084:SF4">
    <property type="entry name" value="2-OXOGLUTARATE OXIDOREDUCTASE SUBUNIT KORB"/>
    <property type="match status" value="1"/>
</dbReference>
<dbReference type="InterPro" id="IPR051457">
    <property type="entry name" value="2-oxoacid:Fd_oxidoreductase"/>
</dbReference>
<dbReference type="GO" id="GO:0030976">
    <property type="term" value="F:thiamine pyrophosphate binding"/>
    <property type="evidence" value="ECO:0007669"/>
    <property type="project" value="InterPro"/>
</dbReference>
<dbReference type="PANTHER" id="PTHR48084">
    <property type="entry name" value="2-OXOGLUTARATE OXIDOREDUCTASE SUBUNIT KORB-RELATED"/>
    <property type="match status" value="1"/>
</dbReference>
<feature type="domain" description="Thiamine pyrophosphate enzyme TPP-binding" evidence="2">
    <location>
        <begin position="62"/>
        <end position="208"/>
    </location>
</feature>
<evidence type="ECO:0000313" key="5">
    <source>
        <dbReference type="Proteomes" id="UP000739538"/>
    </source>
</evidence>
<dbReference type="GO" id="GO:0016625">
    <property type="term" value="F:oxidoreductase activity, acting on the aldehyde or oxo group of donors, iron-sulfur protein as acceptor"/>
    <property type="evidence" value="ECO:0007669"/>
    <property type="project" value="UniProtKB-ARBA"/>
</dbReference>
<dbReference type="SUPFAM" id="SSF52518">
    <property type="entry name" value="Thiamin diphosphate-binding fold (THDP-binding)"/>
    <property type="match status" value="1"/>
</dbReference>